<proteinExistence type="predicted"/>
<dbReference type="EMBL" id="JABBPK010000001">
    <property type="protein sequence ID" value="NMO78937.1"/>
    <property type="molecule type" value="Genomic_DNA"/>
</dbReference>
<feature type="signal peptide" evidence="1">
    <location>
        <begin position="1"/>
        <end position="22"/>
    </location>
</feature>
<name>A0A7Y0KB15_9BACI</name>
<comment type="caution">
    <text evidence="2">The sequence shown here is derived from an EMBL/GenBank/DDBJ whole genome shotgun (WGS) entry which is preliminary data.</text>
</comment>
<dbReference type="PROSITE" id="PS51257">
    <property type="entry name" value="PROKAR_LIPOPROTEIN"/>
    <property type="match status" value="1"/>
</dbReference>
<protein>
    <submittedName>
        <fullName evidence="2">Polymer-forming cytoskeletal protein</fullName>
    </submittedName>
</protein>
<accession>A0A7Y0KB15</accession>
<reference evidence="2 3" key="1">
    <citation type="submission" date="2020-04" db="EMBL/GenBank/DDBJ databases">
        <title>Bacillus sp. UniB3 isolated from commercial digestive syrup.</title>
        <authorList>
            <person name="Thorat V."/>
            <person name="Kirdat K."/>
            <person name="Tiwarekar B."/>
            <person name="Yadav A."/>
        </authorList>
    </citation>
    <scope>NUCLEOTIDE SEQUENCE [LARGE SCALE GENOMIC DNA]</scope>
    <source>
        <strain evidence="2 3">UniB3</strain>
    </source>
</reference>
<gene>
    <name evidence="2" type="ORF">HHU08_18425</name>
</gene>
<evidence type="ECO:0000313" key="2">
    <source>
        <dbReference type="EMBL" id="NMO78937.1"/>
    </source>
</evidence>
<dbReference type="AlphaFoldDB" id="A0A7Y0KB15"/>
<sequence>MKITPKILLASILAGALLTACGNTDTEPKKEDNKAEDKADVVTTASIVNEADALVNGLSENGTWIVATLQDLTVDSDIVVAGEFHDKGDAANPLYRKLGLYTQDEDHNIIDSFTLTAPKMTVQSENFKIQGGTFVGDVYVEANGFTVDATAKVDGNVYYKSDEFKASAVIDGEVTGEQEVQ</sequence>
<feature type="chain" id="PRO_5039259741" evidence="1">
    <location>
        <begin position="23"/>
        <end position="181"/>
    </location>
</feature>
<keyword evidence="3" id="KW-1185">Reference proteome</keyword>
<dbReference type="Proteomes" id="UP000588491">
    <property type="component" value="Unassembled WGS sequence"/>
</dbReference>
<organism evidence="2 3">
    <name type="scientific">Niallia alba</name>
    <dbReference type="NCBI Taxonomy" id="2729105"/>
    <lineage>
        <taxon>Bacteria</taxon>
        <taxon>Bacillati</taxon>
        <taxon>Bacillota</taxon>
        <taxon>Bacilli</taxon>
        <taxon>Bacillales</taxon>
        <taxon>Bacillaceae</taxon>
        <taxon>Niallia</taxon>
    </lineage>
</organism>
<evidence type="ECO:0000256" key="1">
    <source>
        <dbReference type="SAM" id="SignalP"/>
    </source>
</evidence>
<evidence type="ECO:0000313" key="3">
    <source>
        <dbReference type="Proteomes" id="UP000588491"/>
    </source>
</evidence>
<keyword evidence="1" id="KW-0732">Signal</keyword>